<dbReference type="EMBL" id="KQ085889">
    <property type="protein sequence ID" value="KLO19016.1"/>
    <property type="molecule type" value="Genomic_DNA"/>
</dbReference>
<proteinExistence type="predicted"/>
<sequence>MPLNYKYKFITQHGFAFSEAECEELSERILEKVDPALRPRKEAATYPVIYSTLRGKTQRADMLPIRESWKPSMERFKDKRWLITVQYRLADENPGPEPEFDVEEEHLKDLLKWFADMGYPDDEQLQAMKVAIPGNHLPHGGIMVLDARGETCGFF</sequence>
<name>A0A0H2SPM3_9AGAM</name>
<accession>A0A0H2SPM3</accession>
<organism evidence="1 2">
    <name type="scientific">Schizopora paradoxa</name>
    <dbReference type="NCBI Taxonomy" id="27342"/>
    <lineage>
        <taxon>Eukaryota</taxon>
        <taxon>Fungi</taxon>
        <taxon>Dikarya</taxon>
        <taxon>Basidiomycota</taxon>
        <taxon>Agaricomycotina</taxon>
        <taxon>Agaricomycetes</taxon>
        <taxon>Hymenochaetales</taxon>
        <taxon>Schizoporaceae</taxon>
        <taxon>Schizopora</taxon>
    </lineage>
</organism>
<reference evidence="1 2" key="1">
    <citation type="submission" date="2015-04" db="EMBL/GenBank/DDBJ databases">
        <title>Complete genome sequence of Schizopora paradoxa KUC8140, a cosmopolitan wood degrader in East Asia.</title>
        <authorList>
            <consortium name="DOE Joint Genome Institute"/>
            <person name="Min B."/>
            <person name="Park H."/>
            <person name="Jang Y."/>
            <person name="Kim J.-J."/>
            <person name="Kim K.H."/>
            <person name="Pangilinan J."/>
            <person name="Lipzen A."/>
            <person name="Riley R."/>
            <person name="Grigoriev I.V."/>
            <person name="Spatafora J.W."/>
            <person name="Choi I.-G."/>
        </authorList>
    </citation>
    <scope>NUCLEOTIDE SEQUENCE [LARGE SCALE GENOMIC DNA]</scope>
    <source>
        <strain evidence="1 2">KUC8140</strain>
    </source>
</reference>
<protein>
    <submittedName>
        <fullName evidence="1">Uncharacterized protein</fullName>
    </submittedName>
</protein>
<keyword evidence="2" id="KW-1185">Reference proteome</keyword>
<evidence type="ECO:0000313" key="2">
    <source>
        <dbReference type="Proteomes" id="UP000053477"/>
    </source>
</evidence>
<gene>
    <name evidence="1" type="ORF">SCHPADRAFT_899123</name>
</gene>
<dbReference type="Proteomes" id="UP000053477">
    <property type="component" value="Unassembled WGS sequence"/>
</dbReference>
<dbReference type="AlphaFoldDB" id="A0A0H2SPM3"/>
<evidence type="ECO:0000313" key="1">
    <source>
        <dbReference type="EMBL" id="KLO19016.1"/>
    </source>
</evidence>
<dbReference type="InParanoid" id="A0A0H2SPM3"/>